<dbReference type="OMA" id="LINNHYM"/>
<dbReference type="Proteomes" id="UP000002872">
    <property type="component" value="Unassembled WGS sequence"/>
</dbReference>
<protein>
    <submittedName>
        <fullName evidence="1">Uncharacterized protein</fullName>
    </submittedName>
</protein>
<proteinExistence type="predicted"/>
<dbReference type="OrthoDB" id="2188734at2759"/>
<evidence type="ECO:0000313" key="2">
    <source>
        <dbReference type="Proteomes" id="UP000002872"/>
    </source>
</evidence>
<name>I3EIE2_NEMP3</name>
<dbReference type="VEuPathDB" id="MicrosporidiaDB:NEQG_00808"/>
<accession>I3EIE2</accession>
<keyword evidence="2" id="KW-1185">Reference proteome</keyword>
<dbReference type="EMBL" id="GL870877">
    <property type="protein sequence ID" value="EIJ88989.1"/>
    <property type="molecule type" value="Genomic_DNA"/>
</dbReference>
<dbReference type="HOGENOM" id="CLU_407145_0_0_1"/>
<dbReference type="InParanoid" id="I3EIE2"/>
<sequence>MEYCILAEEDALLDRIGESQSLLEISEFLQVLLDVASVAPPSKKSNTSVLGSISNVFESVIGNKPEEESPNQRKPDSKELVDEFNLSEKEGVLVSGVLLNRLNQYKKRIVSLAKTSYVDAIEKNNIDDAKKTAVLCYTLGLNTYAIDHLIKSQKPLPYSSIIVPDIDLVKESTLSDLVDYLNNVNDRVETTVYLIKDLLINNHYMMNKEENSCILSPLEMFGLIKNLLNTSFSSVISAINTIDDPVEYLITAETIISHISLLKDRICYIIPGVKPRLMKHSIVHMVEDDLLEKETESMRIIFNGLVKAVTSNKSTLKYKINGEKLTELKTPLEAVFRYMAFCHKVSNRSVKFGYSHKILELLFNFQLRGFTAILDAIFSKKYIPYLGTKLHLDTYLCIKKYYKKVCNPVNEECVSSVVNKLNQIEITRNKNISSAEMHYLISKLEAPLNAYDAQGTVSLLSESFNYLPSTPVYKVIIIETVEIFYIKIKERVYTRTSIKEVKKSLDYINILYKYSKTLKTQIDRKLKRLKDLLEGALVDESDLYRIFDLVKATNEEQKVIKRIRERIRSNSQEE</sequence>
<gene>
    <name evidence="1" type="ORF">NEQG_00808</name>
</gene>
<organism evidence="1 2">
    <name type="scientific">Nematocida parisii (strain ERTm3)</name>
    <name type="common">Nematode killer fungus</name>
    <dbReference type="NCBI Taxonomy" id="935791"/>
    <lineage>
        <taxon>Eukaryota</taxon>
        <taxon>Fungi</taxon>
        <taxon>Fungi incertae sedis</taxon>
        <taxon>Microsporidia</taxon>
        <taxon>Nematocida</taxon>
    </lineage>
</organism>
<dbReference type="AlphaFoldDB" id="I3EIE2"/>
<reference evidence="1" key="1">
    <citation type="submission" date="2011-01" db="EMBL/GenBank/DDBJ databases">
        <title>The Genome Sequence of Nematocida parisii strain ERTm3.</title>
        <authorList>
            <consortium name="The Broad Institute Genome Sequencing Platform"/>
            <consortium name="The Broad Institute Genome Sequencing Center for Infectious Disease"/>
            <person name="Cuomo C."/>
            <person name="Troemel E."/>
            <person name="Young S.K."/>
            <person name="Zeng Q."/>
            <person name="Gargeya S."/>
            <person name="Fitzgerald M."/>
            <person name="Haas B."/>
            <person name="Abouelleil A."/>
            <person name="Alvarado L."/>
            <person name="Arachchi H.M."/>
            <person name="Berlin A."/>
            <person name="Chapman S.B."/>
            <person name="Gearin G."/>
            <person name="Goldberg J."/>
            <person name="Griggs A."/>
            <person name="Gujja S."/>
            <person name="Hansen M."/>
            <person name="Heiman D."/>
            <person name="Howarth C."/>
            <person name="Larimer J."/>
            <person name="Lui A."/>
            <person name="MacDonald P.J.P."/>
            <person name="McCowen C."/>
            <person name="Montmayeur A."/>
            <person name="Murphy C."/>
            <person name="Neiman D."/>
            <person name="Pearson M."/>
            <person name="Priest M."/>
            <person name="Roberts A."/>
            <person name="Saif S."/>
            <person name="Shea T."/>
            <person name="Sisk P."/>
            <person name="Stolte C."/>
            <person name="Sykes S."/>
            <person name="Wortman J."/>
            <person name="Nusbaum C."/>
            <person name="Birren B."/>
        </authorList>
    </citation>
    <scope>NUCLEOTIDE SEQUENCE</scope>
    <source>
        <strain evidence="1">ERTm3</strain>
    </source>
</reference>
<evidence type="ECO:0000313" key="1">
    <source>
        <dbReference type="EMBL" id="EIJ88989.1"/>
    </source>
</evidence>